<dbReference type="AlphaFoldDB" id="A0A6J7AGL5"/>
<sequence>MRDNFVPAKKMAMALQTLISTQYPRDYLGLVVFSDVAREVSPTELPTVMWDYIYGTNLQHALALSRSMLARQHGTKQIIVVTDGEPTAHINRWGEPEFSYPPVPETLRLTMAEVVRCTKANITINTFALDLERTHYPFVEQIAKVNGGRTFYPSHDELGGYVLVDFLKHRRLLRPAG</sequence>
<dbReference type="Gene3D" id="3.40.50.410">
    <property type="entry name" value="von Willebrand factor, type A domain"/>
    <property type="match status" value="1"/>
</dbReference>
<dbReference type="InterPro" id="IPR036465">
    <property type="entry name" value="vWFA_dom_sf"/>
</dbReference>
<proteinExistence type="predicted"/>
<dbReference type="CDD" id="cd00198">
    <property type="entry name" value="vWFA"/>
    <property type="match status" value="1"/>
</dbReference>
<dbReference type="EMBL" id="CAFABE010000063">
    <property type="protein sequence ID" value="CAB4831680.1"/>
    <property type="molecule type" value="Genomic_DNA"/>
</dbReference>
<dbReference type="SUPFAM" id="SSF53300">
    <property type="entry name" value="vWA-like"/>
    <property type="match status" value="1"/>
</dbReference>
<gene>
    <name evidence="1" type="ORF">UFOPK3164_01252</name>
</gene>
<reference evidence="1" key="1">
    <citation type="submission" date="2020-05" db="EMBL/GenBank/DDBJ databases">
        <authorList>
            <person name="Chiriac C."/>
            <person name="Salcher M."/>
            <person name="Ghai R."/>
            <person name="Kavagutti S V."/>
        </authorList>
    </citation>
    <scope>NUCLEOTIDE SEQUENCE</scope>
</reference>
<protein>
    <submittedName>
        <fullName evidence="1">Unannotated protein</fullName>
    </submittedName>
</protein>
<name>A0A6J7AGL5_9ZZZZ</name>
<evidence type="ECO:0000313" key="1">
    <source>
        <dbReference type="EMBL" id="CAB4831680.1"/>
    </source>
</evidence>
<organism evidence="1">
    <name type="scientific">freshwater metagenome</name>
    <dbReference type="NCBI Taxonomy" id="449393"/>
    <lineage>
        <taxon>unclassified sequences</taxon>
        <taxon>metagenomes</taxon>
        <taxon>ecological metagenomes</taxon>
    </lineage>
</organism>
<accession>A0A6J7AGL5</accession>